<name>A0ABM0YI60_CAMSA</name>
<evidence type="ECO:0000313" key="3">
    <source>
        <dbReference type="RefSeq" id="XP_010501226.1"/>
    </source>
</evidence>
<accession>A0ABM0YI60</accession>
<feature type="compositionally biased region" description="Acidic residues" evidence="1">
    <location>
        <begin position="44"/>
        <end position="53"/>
    </location>
</feature>
<evidence type="ECO:0000256" key="1">
    <source>
        <dbReference type="SAM" id="MobiDB-lite"/>
    </source>
</evidence>
<feature type="compositionally biased region" description="Basic residues" evidence="1">
    <location>
        <begin position="69"/>
        <end position="82"/>
    </location>
</feature>
<sequence length="178" mass="20538">MEKRDTSVLNFAELDSMKRTKKQRKASDQIYSKGEKRRQRSAEEWPEGLDDEADRTGPPAQATESGQIRRAKRGKKNHRNRRAKELAAKNKNKDEAVDSVKLEDESIDEATTDDFSNQTFFVAASTFFNKMLFLLIYKVNLSSMMMLMVKIELVTDQLEHNLWLSLQIKIRIAILGAR</sequence>
<feature type="region of interest" description="Disordered" evidence="1">
    <location>
        <begin position="1"/>
        <end position="96"/>
    </location>
</feature>
<proteinExistence type="predicted"/>
<gene>
    <name evidence="3" type="primary">LOC104778469</name>
</gene>
<dbReference type="RefSeq" id="XP_010501226.1">
    <property type="nucleotide sequence ID" value="XM_010502924.2"/>
</dbReference>
<reference evidence="3" key="2">
    <citation type="submission" date="2025-08" db="UniProtKB">
        <authorList>
            <consortium name="RefSeq"/>
        </authorList>
    </citation>
    <scope>IDENTIFICATION</scope>
    <source>
        <tissue evidence="3">Leaf</tissue>
    </source>
</reference>
<evidence type="ECO:0000313" key="2">
    <source>
        <dbReference type="Proteomes" id="UP000694864"/>
    </source>
</evidence>
<reference evidence="2" key="1">
    <citation type="journal article" date="2014" name="Nat. Commun.">
        <title>The emerging biofuel crop Camelina sativa retains a highly undifferentiated hexaploid genome structure.</title>
        <authorList>
            <person name="Kagale S."/>
            <person name="Koh C."/>
            <person name="Nixon J."/>
            <person name="Bollina V."/>
            <person name="Clarke W.E."/>
            <person name="Tuteja R."/>
            <person name="Spillane C."/>
            <person name="Robinson S.J."/>
            <person name="Links M.G."/>
            <person name="Clarke C."/>
            <person name="Higgins E.E."/>
            <person name="Huebert T."/>
            <person name="Sharpe A.G."/>
            <person name="Parkin I.A."/>
        </authorList>
    </citation>
    <scope>NUCLEOTIDE SEQUENCE [LARGE SCALE GENOMIC DNA]</scope>
    <source>
        <strain evidence="2">cv. DH55</strain>
    </source>
</reference>
<feature type="compositionally biased region" description="Basic and acidic residues" evidence="1">
    <location>
        <begin position="83"/>
        <end position="96"/>
    </location>
</feature>
<keyword evidence="2" id="KW-1185">Reference proteome</keyword>
<dbReference type="Proteomes" id="UP000694864">
    <property type="component" value="Chromosome 3"/>
</dbReference>
<protein>
    <submittedName>
        <fullName evidence="3">Uncharacterized protein LOC104778469 isoform X1</fullName>
    </submittedName>
</protein>
<organism evidence="2 3">
    <name type="scientific">Camelina sativa</name>
    <name type="common">False flax</name>
    <name type="synonym">Myagrum sativum</name>
    <dbReference type="NCBI Taxonomy" id="90675"/>
    <lineage>
        <taxon>Eukaryota</taxon>
        <taxon>Viridiplantae</taxon>
        <taxon>Streptophyta</taxon>
        <taxon>Embryophyta</taxon>
        <taxon>Tracheophyta</taxon>
        <taxon>Spermatophyta</taxon>
        <taxon>Magnoliopsida</taxon>
        <taxon>eudicotyledons</taxon>
        <taxon>Gunneridae</taxon>
        <taxon>Pentapetalae</taxon>
        <taxon>rosids</taxon>
        <taxon>malvids</taxon>
        <taxon>Brassicales</taxon>
        <taxon>Brassicaceae</taxon>
        <taxon>Camelineae</taxon>
        <taxon>Camelina</taxon>
    </lineage>
</organism>
<dbReference type="GeneID" id="104778469"/>